<comment type="caution">
    <text evidence="3">The sequence shown here is derived from an EMBL/GenBank/DDBJ whole genome shotgun (WGS) entry which is preliminary data.</text>
</comment>
<dbReference type="OrthoDB" id="1002404at2759"/>
<dbReference type="PRINTS" id="PR00364">
    <property type="entry name" value="DISEASERSIST"/>
</dbReference>
<name>A0A9W7GPV6_HIBTR</name>
<dbReference type="InterPro" id="IPR027417">
    <property type="entry name" value="P-loop_NTPase"/>
</dbReference>
<dbReference type="SUPFAM" id="SSF52540">
    <property type="entry name" value="P-loop containing nucleoside triphosphate hydrolases"/>
    <property type="match status" value="1"/>
</dbReference>
<dbReference type="InterPro" id="IPR042197">
    <property type="entry name" value="Apaf_helical"/>
</dbReference>
<proteinExistence type="predicted"/>
<evidence type="ECO:0000313" key="3">
    <source>
        <dbReference type="EMBL" id="GMI63562.1"/>
    </source>
</evidence>
<evidence type="ECO:0000313" key="4">
    <source>
        <dbReference type="Proteomes" id="UP001165190"/>
    </source>
</evidence>
<keyword evidence="1" id="KW-0611">Plant defense</keyword>
<sequence length="218" mass="24917">MVDGYRASEDRDFRGLGKTSLAANTFNKPVVKQHFDCCVWITVSQQYVVKELFKSMINELYNKAKESFDSMINLNTLSYRDLVETLVKFLQPRRYLIVIDDVWSTNFWQDISIALPANSNGSRIMPTTRREDVASFEFGVLNTSFHLKLYQLMRVGLFSAKKLLLESIYGQCPPYLEYLARKLVAKCEGLPLAIVALGGLMASQNSIAEWNSIYENLN</sequence>
<dbReference type="InterPro" id="IPR002182">
    <property type="entry name" value="NB-ARC"/>
</dbReference>
<dbReference type="AlphaFoldDB" id="A0A9W7GPV6"/>
<dbReference type="Proteomes" id="UP001165190">
    <property type="component" value="Unassembled WGS sequence"/>
</dbReference>
<dbReference type="GO" id="GO:0043531">
    <property type="term" value="F:ADP binding"/>
    <property type="evidence" value="ECO:0007669"/>
    <property type="project" value="InterPro"/>
</dbReference>
<feature type="domain" description="NB-ARC" evidence="2">
    <location>
        <begin position="15"/>
        <end position="143"/>
    </location>
</feature>
<dbReference type="EMBL" id="BSYR01000001">
    <property type="protein sequence ID" value="GMI63562.1"/>
    <property type="molecule type" value="Genomic_DNA"/>
</dbReference>
<keyword evidence="4" id="KW-1185">Reference proteome</keyword>
<dbReference type="PANTHER" id="PTHR36766:SF63">
    <property type="entry name" value="NB-ARC DOMAIN-CONTAINING PROTEIN"/>
    <property type="match status" value="1"/>
</dbReference>
<gene>
    <name evidence="3" type="ORF">HRI_000025500</name>
</gene>
<reference evidence="3" key="1">
    <citation type="submission" date="2023-05" db="EMBL/GenBank/DDBJ databases">
        <title>Genome and transcriptome analyses reveal genes involved in the formation of fine ridges on petal epidermal cells in Hibiscus trionum.</title>
        <authorList>
            <person name="Koshimizu S."/>
            <person name="Masuda S."/>
            <person name="Ishii T."/>
            <person name="Shirasu K."/>
            <person name="Hoshino A."/>
            <person name="Arita M."/>
        </authorList>
    </citation>
    <scope>NUCLEOTIDE SEQUENCE</scope>
    <source>
        <strain evidence="3">Hamamatsu line</strain>
    </source>
</reference>
<dbReference type="Gene3D" id="3.40.50.300">
    <property type="entry name" value="P-loop containing nucleotide triphosphate hydrolases"/>
    <property type="match status" value="1"/>
</dbReference>
<dbReference type="PANTHER" id="PTHR36766">
    <property type="entry name" value="PLANT BROAD-SPECTRUM MILDEW RESISTANCE PROTEIN RPW8"/>
    <property type="match status" value="1"/>
</dbReference>
<evidence type="ECO:0000256" key="1">
    <source>
        <dbReference type="ARBA" id="ARBA00022821"/>
    </source>
</evidence>
<dbReference type="GO" id="GO:0006952">
    <property type="term" value="P:defense response"/>
    <property type="evidence" value="ECO:0007669"/>
    <property type="project" value="UniProtKB-KW"/>
</dbReference>
<protein>
    <submittedName>
        <fullName evidence="3">RESISTANCE TO PSEUDOMONAS SYRINGAE 3, RESISTANCE TO P. SYRINGAE PV MACULICOLA 1</fullName>
    </submittedName>
</protein>
<dbReference type="Gene3D" id="1.10.8.430">
    <property type="entry name" value="Helical domain of apoptotic protease-activating factors"/>
    <property type="match status" value="1"/>
</dbReference>
<organism evidence="3 4">
    <name type="scientific">Hibiscus trionum</name>
    <name type="common">Flower of an hour</name>
    <dbReference type="NCBI Taxonomy" id="183268"/>
    <lineage>
        <taxon>Eukaryota</taxon>
        <taxon>Viridiplantae</taxon>
        <taxon>Streptophyta</taxon>
        <taxon>Embryophyta</taxon>
        <taxon>Tracheophyta</taxon>
        <taxon>Spermatophyta</taxon>
        <taxon>Magnoliopsida</taxon>
        <taxon>eudicotyledons</taxon>
        <taxon>Gunneridae</taxon>
        <taxon>Pentapetalae</taxon>
        <taxon>rosids</taxon>
        <taxon>malvids</taxon>
        <taxon>Malvales</taxon>
        <taxon>Malvaceae</taxon>
        <taxon>Malvoideae</taxon>
        <taxon>Hibiscus</taxon>
    </lineage>
</organism>
<evidence type="ECO:0000259" key="2">
    <source>
        <dbReference type="Pfam" id="PF00931"/>
    </source>
</evidence>
<dbReference type="Pfam" id="PF00931">
    <property type="entry name" value="NB-ARC"/>
    <property type="match status" value="1"/>
</dbReference>
<accession>A0A9W7GPV6</accession>